<evidence type="ECO:0000313" key="2">
    <source>
        <dbReference type="EMBL" id="MDQ7246698.1"/>
    </source>
</evidence>
<dbReference type="InterPro" id="IPR002347">
    <property type="entry name" value="SDR_fam"/>
</dbReference>
<dbReference type="InterPro" id="IPR036291">
    <property type="entry name" value="NAD(P)-bd_dom_sf"/>
</dbReference>
<dbReference type="NCBIfam" id="NF005559">
    <property type="entry name" value="PRK07231.1"/>
    <property type="match status" value="1"/>
</dbReference>
<dbReference type="PRINTS" id="PR00081">
    <property type="entry name" value="GDHRDH"/>
</dbReference>
<dbReference type="PROSITE" id="PS00061">
    <property type="entry name" value="ADH_SHORT"/>
    <property type="match status" value="1"/>
</dbReference>
<dbReference type="Pfam" id="PF13561">
    <property type="entry name" value="adh_short_C2"/>
    <property type="match status" value="1"/>
</dbReference>
<name>A0ABU0YIZ5_9PROT</name>
<comment type="similarity">
    <text evidence="1">Belongs to the short-chain dehydrogenases/reductases (SDR) family.</text>
</comment>
<comment type="caution">
    <text evidence="2">The sequence shown here is derived from an EMBL/GenBank/DDBJ whole genome shotgun (WGS) entry which is preliminary data.</text>
</comment>
<protein>
    <submittedName>
        <fullName evidence="2">Glucose 1-dehydrogenase</fullName>
        <ecNumber evidence="2">1.1.1.47</ecNumber>
    </submittedName>
</protein>
<dbReference type="PANTHER" id="PTHR42760">
    <property type="entry name" value="SHORT-CHAIN DEHYDROGENASES/REDUCTASES FAMILY MEMBER"/>
    <property type="match status" value="1"/>
</dbReference>
<keyword evidence="3" id="KW-1185">Reference proteome</keyword>
<dbReference type="EMBL" id="JAUYVI010000001">
    <property type="protein sequence ID" value="MDQ7246698.1"/>
    <property type="molecule type" value="Genomic_DNA"/>
</dbReference>
<organism evidence="2 3">
    <name type="scientific">Dongia sedimenti</name>
    <dbReference type="NCBI Taxonomy" id="3064282"/>
    <lineage>
        <taxon>Bacteria</taxon>
        <taxon>Pseudomonadati</taxon>
        <taxon>Pseudomonadota</taxon>
        <taxon>Alphaproteobacteria</taxon>
        <taxon>Rhodospirillales</taxon>
        <taxon>Dongiaceae</taxon>
        <taxon>Dongia</taxon>
    </lineage>
</organism>
<dbReference type="SUPFAM" id="SSF51735">
    <property type="entry name" value="NAD(P)-binding Rossmann-fold domains"/>
    <property type="match status" value="1"/>
</dbReference>
<dbReference type="GO" id="GO:0047936">
    <property type="term" value="F:glucose 1-dehydrogenase [NAD(P)+] activity"/>
    <property type="evidence" value="ECO:0007669"/>
    <property type="project" value="UniProtKB-EC"/>
</dbReference>
<dbReference type="Gene3D" id="3.40.50.720">
    <property type="entry name" value="NAD(P)-binding Rossmann-like Domain"/>
    <property type="match status" value="1"/>
</dbReference>
<sequence length="259" mass="26461">MTPKALAAFSLAGRRALVTGASRGIGRALALGLAAAGAAVAVSGRNRAELDKVVTAIADAGGVAVPVVQDVTKPADCRAGVAQVVGALGGLDILVNNAGMEEVRPSLEVDEALWDRILDTNLKGAFFCAQAAAAAMKDAGTGGSILNICSLTSYRGIPTAVPYGSSKTGLLGMTRALAAEWAPLQIRVNAVAPGYFRTELTEAFYHDVSWQEAMLRKVPLGRFGQLDDLTGAAIFLASDAAAYITGQCLGIDGGTLASL</sequence>
<accession>A0ABU0YIZ5</accession>
<proteinExistence type="inferred from homology"/>
<dbReference type="InterPro" id="IPR020904">
    <property type="entry name" value="Sc_DH/Rdtase_CS"/>
</dbReference>
<gene>
    <name evidence="2" type="ORF">Q8A70_03435</name>
</gene>
<dbReference type="RefSeq" id="WP_379954089.1">
    <property type="nucleotide sequence ID" value="NZ_JAUYVI010000001.1"/>
</dbReference>
<dbReference type="PANTHER" id="PTHR42760:SF40">
    <property type="entry name" value="3-OXOACYL-[ACYL-CARRIER-PROTEIN] REDUCTASE, CHLOROPLASTIC"/>
    <property type="match status" value="1"/>
</dbReference>
<evidence type="ECO:0000313" key="3">
    <source>
        <dbReference type="Proteomes" id="UP001230156"/>
    </source>
</evidence>
<dbReference type="PRINTS" id="PR00080">
    <property type="entry name" value="SDRFAMILY"/>
</dbReference>
<evidence type="ECO:0000256" key="1">
    <source>
        <dbReference type="ARBA" id="ARBA00006484"/>
    </source>
</evidence>
<dbReference type="Proteomes" id="UP001230156">
    <property type="component" value="Unassembled WGS sequence"/>
</dbReference>
<keyword evidence="2" id="KW-0560">Oxidoreductase</keyword>
<dbReference type="EC" id="1.1.1.47" evidence="2"/>
<reference evidence="3" key="1">
    <citation type="submission" date="2023-08" db="EMBL/GenBank/DDBJ databases">
        <title>Rhodospirillaceae gen. nov., a novel taxon isolated from the Yangtze River Yuezi River estuary sludge.</title>
        <authorList>
            <person name="Ruan L."/>
        </authorList>
    </citation>
    <scope>NUCLEOTIDE SEQUENCE [LARGE SCALE GENOMIC DNA]</scope>
    <source>
        <strain evidence="3">R-7</strain>
    </source>
</reference>